<dbReference type="InterPro" id="IPR000326">
    <property type="entry name" value="PAP2/HPO"/>
</dbReference>
<dbReference type="PANTHER" id="PTHR14969">
    <property type="entry name" value="SPHINGOSINE-1-PHOSPHATE PHOSPHOHYDROLASE"/>
    <property type="match status" value="1"/>
</dbReference>
<dbReference type="SMART" id="SM00014">
    <property type="entry name" value="acidPPc"/>
    <property type="match status" value="1"/>
</dbReference>
<dbReference type="InterPro" id="IPR036938">
    <property type="entry name" value="PAP2/HPO_sf"/>
</dbReference>
<dbReference type="Proteomes" id="UP001623592">
    <property type="component" value="Unassembled WGS sequence"/>
</dbReference>
<dbReference type="SUPFAM" id="SSF48317">
    <property type="entry name" value="Acid phosphatase/Vanadium-dependent haloperoxidase"/>
    <property type="match status" value="1"/>
</dbReference>
<dbReference type="Gene3D" id="1.20.144.10">
    <property type="entry name" value="Phosphatidic acid phosphatase type 2/haloperoxidase"/>
    <property type="match status" value="1"/>
</dbReference>
<evidence type="ECO:0000313" key="4">
    <source>
        <dbReference type="Proteomes" id="UP001623592"/>
    </source>
</evidence>
<proteinExistence type="predicted"/>
<name>A0ABW8T8R9_9CLOT</name>
<reference evidence="3 4" key="1">
    <citation type="submission" date="2024-11" db="EMBL/GenBank/DDBJ databases">
        <authorList>
            <person name="Heng Y.C."/>
            <person name="Lim A.C.H."/>
            <person name="Lee J.K.Y."/>
            <person name="Kittelmann S."/>
        </authorList>
    </citation>
    <scope>NUCLEOTIDE SEQUENCE [LARGE SCALE GENOMIC DNA]</scope>
    <source>
        <strain evidence="3 4">WILCCON 0114</strain>
    </source>
</reference>
<feature type="transmembrane region" description="Helical" evidence="1">
    <location>
        <begin position="238"/>
        <end position="256"/>
    </location>
</feature>
<keyword evidence="1" id="KW-0472">Membrane</keyword>
<evidence type="ECO:0000313" key="3">
    <source>
        <dbReference type="EMBL" id="MFL0248931.1"/>
    </source>
</evidence>
<evidence type="ECO:0000256" key="1">
    <source>
        <dbReference type="SAM" id="Phobius"/>
    </source>
</evidence>
<feature type="transmembrane region" description="Helical" evidence="1">
    <location>
        <begin position="126"/>
        <end position="147"/>
    </location>
</feature>
<feature type="transmembrane region" description="Helical" evidence="1">
    <location>
        <begin position="178"/>
        <end position="196"/>
    </location>
</feature>
<keyword evidence="1" id="KW-0812">Transmembrane</keyword>
<sequence length="291" mass="32818">MIANILTADFNITIIKFLQQFSNPFLDKLAESITMTGEQYFSIGAILVIYLCINKNLGYRLGFASLFSNSINSIVKNIFKVPRPIGTSGVRSLRLETAGGYSFPSGHTQNASVLWTNLMKNIKKRWIYILGFIMIISVALSRLYLGVHRPVDVFFGFVFGVLCMFIVNGIFDCKEIKTRICGLLILIAVSLIVTIAYGDLDLYKQFGSIVGFFIGYLIEKNFIKFNEKASVTQNMIKILIAVIGYVILELGLKAVLPNLKVFAGIRYFFIILWVTVGTTYIIKKFKLYKLN</sequence>
<gene>
    <name evidence="3" type="ORF">ACJDT4_00730</name>
</gene>
<keyword evidence="4" id="KW-1185">Reference proteome</keyword>
<dbReference type="PANTHER" id="PTHR14969:SF13">
    <property type="entry name" value="AT30094P"/>
    <property type="match status" value="1"/>
</dbReference>
<dbReference type="Pfam" id="PF01569">
    <property type="entry name" value="PAP2"/>
    <property type="match status" value="1"/>
</dbReference>
<dbReference type="RefSeq" id="WP_406785609.1">
    <property type="nucleotide sequence ID" value="NZ_JBJIAA010000001.1"/>
</dbReference>
<organism evidence="3 4">
    <name type="scientific">Clostridium neuense</name>
    <dbReference type="NCBI Taxonomy" id="1728934"/>
    <lineage>
        <taxon>Bacteria</taxon>
        <taxon>Bacillati</taxon>
        <taxon>Bacillota</taxon>
        <taxon>Clostridia</taxon>
        <taxon>Eubacteriales</taxon>
        <taxon>Clostridiaceae</taxon>
        <taxon>Clostridium</taxon>
    </lineage>
</organism>
<evidence type="ECO:0000259" key="2">
    <source>
        <dbReference type="SMART" id="SM00014"/>
    </source>
</evidence>
<comment type="caution">
    <text evidence="3">The sequence shown here is derived from an EMBL/GenBank/DDBJ whole genome shotgun (WGS) entry which is preliminary data.</text>
</comment>
<feature type="transmembrane region" description="Helical" evidence="1">
    <location>
        <begin position="33"/>
        <end position="53"/>
    </location>
</feature>
<protein>
    <submittedName>
        <fullName evidence="3">Phosphatase PAP2 family protein</fullName>
    </submittedName>
</protein>
<keyword evidence="1" id="KW-1133">Transmembrane helix</keyword>
<feature type="transmembrane region" description="Helical" evidence="1">
    <location>
        <begin position="153"/>
        <end position="171"/>
    </location>
</feature>
<feature type="domain" description="Phosphatidic acid phosphatase type 2/haloperoxidase" evidence="2">
    <location>
        <begin position="56"/>
        <end position="168"/>
    </location>
</feature>
<feature type="transmembrane region" description="Helical" evidence="1">
    <location>
        <begin position="262"/>
        <end position="282"/>
    </location>
</feature>
<dbReference type="EMBL" id="JBJIAA010000001">
    <property type="protein sequence ID" value="MFL0248931.1"/>
    <property type="molecule type" value="Genomic_DNA"/>
</dbReference>
<accession>A0ABW8T8R9</accession>